<reference evidence="2 3" key="1">
    <citation type="submission" date="2020-04" db="EMBL/GenBank/DDBJ databases">
        <title>Flammeovirga sp. SR4, a novel species isolated from seawater.</title>
        <authorList>
            <person name="Wang X."/>
        </authorList>
    </citation>
    <scope>NUCLEOTIDE SEQUENCE [LARGE SCALE GENOMIC DNA]</scope>
    <source>
        <strain evidence="2 3">ATCC 23126</strain>
    </source>
</reference>
<evidence type="ECO:0000259" key="1">
    <source>
        <dbReference type="SMART" id="SM00986"/>
    </source>
</evidence>
<name>A0A7X9S148_9BACT</name>
<proteinExistence type="predicted"/>
<accession>A0A7X9S148</accession>
<dbReference type="SUPFAM" id="SSF52141">
    <property type="entry name" value="Uracil-DNA glycosylase-like"/>
    <property type="match status" value="1"/>
</dbReference>
<dbReference type="SMART" id="SM00986">
    <property type="entry name" value="UDG"/>
    <property type="match status" value="1"/>
</dbReference>
<evidence type="ECO:0000313" key="2">
    <source>
        <dbReference type="EMBL" id="NME72396.1"/>
    </source>
</evidence>
<keyword evidence="3" id="KW-1185">Reference proteome</keyword>
<feature type="domain" description="Uracil-DNA glycosylase-like" evidence="1">
    <location>
        <begin position="28"/>
        <end position="185"/>
    </location>
</feature>
<dbReference type="PANTHER" id="PTHR42160">
    <property type="entry name" value="URACIL-DNA GLYCOSYLASE SUPERFAMILY PROTEIN"/>
    <property type="match status" value="1"/>
</dbReference>
<dbReference type="RefSeq" id="WP_169660588.1">
    <property type="nucleotide sequence ID" value="NZ_JABANE010000157.1"/>
</dbReference>
<organism evidence="2 3">
    <name type="scientific">Flammeovirga aprica JL-4</name>
    <dbReference type="NCBI Taxonomy" id="694437"/>
    <lineage>
        <taxon>Bacteria</taxon>
        <taxon>Pseudomonadati</taxon>
        <taxon>Bacteroidota</taxon>
        <taxon>Cytophagia</taxon>
        <taxon>Cytophagales</taxon>
        <taxon>Flammeovirgaceae</taxon>
        <taxon>Flammeovirga</taxon>
    </lineage>
</organism>
<comment type="caution">
    <text evidence="2">The sequence shown here is derived from an EMBL/GenBank/DDBJ whole genome shotgun (WGS) entry which is preliminary data.</text>
</comment>
<dbReference type="InterPro" id="IPR047124">
    <property type="entry name" value="HI_0220.2"/>
</dbReference>
<dbReference type="Gene3D" id="3.40.470.10">
    <property type="entry name" value="Uracil-DNA glycosylase-like domain"/>
    <property type="match status" value="1"/>
</dbReference>
<dbReference type="CDD" id="cd10033">
    <property type="entry name" value="UDG_like"/>
    <property type="match status" value="1"/>
</dbReference>
<protein>
    <submittedName>
        <fullName evidence="2">Uracil-DNA glycosylase family protein</fullName>
    </submittedName>
</protein>
<dbReference type="InterPro" id="IPR036895">
    <property type="entry name" value="Uracil-DNA_glycosylase-like_sf"/>
</dbReference>
<dbReference type="PANTHER" id="PTHR42160:SF1">
    <property type="entry name" value="URACIL-DNA GLYCOSYLASE SUPERFAMILY PROTEIN"/>
    <property type="match status" value="1"/>
</dbReference>
<dbReference type="Pfam" id="PF03167">
    <property type="entry name" value="UDG"/>
    <property type="match status" value="1"/>
</dbReference>
<dbReference type="AlphaFoldDB" id="A0A7X9S148"/>
<dbReference type="SMART" id="SM00987">
    <property type="entry name" value="UreE_C"/>
    <property type="match status" value="1"/>
</dbReference>
<gene>
    <name evidence="2" type="ORF">HHU12_30830</name>
</gene>
<dbReference type="Proteomes" id="UP000576082">
    <property type="component" value="Unassembled WGS sequence"/>
</dbReference>
<evidence type="ECO:0000313" key="3">
    <source>
        <dbReference type="Proteomes" id="UP000576082"/>
    </source>
</evidence>
<dbReference type="EMBL" id="JABANE010000157">
    <property type="protein sequence ID" value="NME72396.1"/>
    <property type="molecule type" value="Genomic_DNA"/>
</dbReference>
<sequence>MDSAELLLREIINSDICKGCDPPNSKPLLNFSSKSKILIVGQAPGVKAIESGIPWNDASGRRLREWMGVSEEDFYNKDKVAIVPMDFCFPGKGKSGDLPPRPICAQKWLPKIMKELKNIEFTLLIGQYAQKHFLGELRKPNLTSTVKNWKTYYPKYFVMPHPSPRNNIWLRKNEWFEVELLPVLKEEIKKICSE</sequence>
<dbReference type="InterPro" id="IPR005122">
    <property type="entry name" value="Uracil-DNA_glycosylase-like"/>
</dbReference>